<dbReference type="InterPro" id="IPR050230">
    <property type="entry name" value="CALM/Myosin/TropC-like"/>
</dbReference>
<dbReference type="OrthoDB" id="26525at2759"/>
<name>A0A3R7LX73_TRYRA</name>
<dbReference type="GO" id="GO:0016460">
    <property type="term" value="C:myosin II complex"/>
    <property type="evidence" value="ECO:0007669"/>
    <property type="project" value="TreeGrafter"/>
</dbReference>
<dbReference type="Gene3D" id="1.10.238.10">
    <property type="entry name" value="EF-hand"/>
    <property type="match status" value="1"/>
</dbReference>
<reference evidence="4 5" key="1">
    <citation type="journal article" date="2018" name="BMC Genomics">
        <title>Genomic comparison of Trypanosoma conorhini and Trypanosoma rangeli to Trypanosoma cruzi strains of high and low virulence.</title>
        <authorList>
            <person name="Bradwell K.R."/>
            <person name="Koparde V.N."/>
            <person name="Matveyev A.V."/>
            <person name="Serrano M.G."/>
            <person name="Alves J.M."/>
            <person name="Parikh H."/>
            <person name="Huang B."/>
            <person name="Lee V."/>
            <person name="Espinosa-Alvarez O."/>
            <person name="Ortiz P.A."/>
            <person name="Costa-Martins A.G."/>
            <person name="Teixeira M.M."/>
            <person name="Buck G.A."/>
        </authorList>
    </citation>
    <scope>NUCLEOTIDE SEQUENCE [LARGE SCALE GENOMIC DNA]</scope>
    <source>
        <strain evidence="4 5">AM80</strain>
    </source>
</reference>
<evidence type="ECO:0000313" key="5">
    <source>
        <dbReference type="Proteomes" id="UP000283634"/>
    </source>
</evidence>
<dbReference type="FunFam" id="1.10.238.10:FF:000003">
    <property type="entry name" value="Calmodulin A"/>
    <property type="match status" value="1"/>
</dbReference>
<dbReference type="RefSeq" id="XP_029233230.1">
    <property type="nucleotide sequence ID" value="XM_029386901.1"/>
</dbReference>
<dbReference type="PANTHER" id="PTHR23048">
    <property type="entry name" value="MYOSIN LIGHT CHAIN 1, 3"/>
    <property type="match status" value="1"/>
</dbReference>
<evidence type="ECO:0000256" key="1">
    <source>
        <dbReference type="ARBA" id="ARBA00022737"/>
    </source>
</evidence>
<dbReference type="Proteomes" id="UP000283634">
    <property type="component" value="Unassembled WGS sequence"/>
</dbReference>
<dbReference type="GeneID" id="40334200"/>
<evidence type="ECO:0000256" key="2">
    <source>
        <dbReference type="SAM" id="MobiDB-lite"/>
    </source>
</evidence>
<dbReference type="GO" id="GO:0005509">
    <property type="term" value="F:calcium ion binding"/>
    <property type="evidence" value="ECO:0007669"/>
    <property type="project" value="InterPro"/>
</dbReference>
<protein>
    <submittedName>
        <fullName evidence="4">EF-hand protein 5</fullName>
    </submittedName>
</protein>
<keyword evidence="1" id="KW-0677">Repeat</keyword>
<accession>A0A3R7LX73</accession>
<evidence type="ECO:0000259" key="3">
    <source>
        <dbReference type="PROSITE" id="PS50222"/>
    </source>
</evidence>
<dbReference type="EMBL" id="MKGL01000885">
    <property type="protein sequence ID" value="RNE95328.1"/>
    <property type="molecule type" value="Genomic_DNA"/>
</dbReference>
<keyword evidence="5" id="KW-1185">Reference proteome</keyword>
<dbReference type="OMA" id="EFSEFMM"/>
<organism evidence="4 5">
    <name type="scientific">Trypanosoma rangeli</name>
    <dbReference type="NCBI Taxonomy" id="5698"/>
    <lineage>
        <taxon>Eukaryota</taxon>
        <taxon>Discoba</taxon>
        <taxon>Euglenozoa</taxon>
        <taxon>Kinetoplastea</taxon>
        <taxon>Metakinetoplastina</taxon>
        <taxon>Trypanosomatida</taxon>
        <taxon>Trypanosomatidae</taxon>
        <taxon>Trypanosoma</taxon>
        <taxon>Herpetosoma</taxon>
    </lineage>
</organism>
<dbReference type="PANTHER" id="PTHR23048:SF0">
    <property type="entry name" value="CALMODULIN LIKE 3"/>
    <property type="match status" value="1"/>
</dbReference>
<sequence length="203" mass="23067">METRGPAGAHVFSKGEVKSPTGRRKNNPQSPTTGAAQEHRVMNRPLYRGPVSHNVISELAEGFHQLGGGQKRRIIPANLIHETMTNVGMHLTAEEFQDVLRVIGQSDPQNAGELNFSDFILLMTREVDDTMGEELRSAFHYYDKQQTGFVTRKQFTELFATFGERSPPEELEELLYLAESDEVEEKIDYNRFVRELTSRVNNI</sequence>
<comment type="caution">
    <text evidence="4">The sequence shown here is derived from an EMBL/GenBank/DDBJ whole genome shotgun (WGS) entry which is preliminary data.</text>
</comment>
<dbReference type="InterPro" id="IPR011992">
    <property type="entry name" value="EF-hand-dom_pair"/>
</dbReference>
<dbReference type="VEuPathDB" id="TriTrypDB:TRSC58_01174"/>
<proteinExistence type="predicted"/>
<evidence type="ECO:0000313" key="4">
    <source>
        <dbReference type="EMBL" id="RNE95328.1"/>
    </source>
</evidence>
<gene>
    <name evidence="4" type="ORF">TraAM80_10267</name>
</gene>
<dbReference type="InterPro" id="IPR002048">
    <property type="entry name" value="EF_hand_dom"/>
</dbReference>
<feature type="domain" description="EF-hand" evidence="3">
    <location>
        <begin position="130"/>
        <end position="165"/>
    </location>
</feature>
<dbReference type="SUPFAM" id="SSF47473">
    <property type="entry name" value="EF-hand"/>
    <property type="match status" value="1"/>
</dbReference>
<dbReference type="PROSITE" id="PS50222">
    <property type="entry name" value="EF_HAND_2"/>
    <property type="match status" value="1"/>
</dbReference>
<dbReference type="AlphaFoldDB" id="A0A3R7LX73"/>
<feature type="region of interest" description="Disordered" evidence="2">
    <location>
        <begin position="1"/>
        <end position="41"/>
    </location>
</feature>